<dbReference type="AlphaFoldDB" id="A0AAE9AWD8"/>
<proteinExistence type="predicted"/>
<sequence>MKRDVAAVKSLLPQDQDPGLLLMEGDELSARAEQELEVLRVASSKPGLPGWRALGFGRRRLLGLAVVTAAGCTMVAGRDKLLWWQNASPVAAVTPPVLILSPVAGDPGIYLRSFAKRVAGLPEEAPVKAIQYSRQWGWWLHTAADVPGGAVNAAVPTITESWVGRDGGGRERRTTGEPIFPRPEQEDQAREHGLVAGRKIADESHRSGSFSWQAPWQELRPFAHDPRKLARQLDKVNLEGGLIVYGIADLLTYEALSGSVSPRLRAAALEVLADTRRIKVSTSRTWQGRDVVVVTQETHTQGSTSRNSVFFDPRTGHVMGMEEAILDDPLSLNVRVPATLAVTEFLERKELPATARLDG</sequence>
<dbReference type="EMBL" id="SPAZ01000304">
    <property type="protein sequence ID" value="TQE20520.1"/>
    <property type="molecule type" value="Genomic_DNA"/>
</dbReference>
<dbReference type="RefSeq" id="WP_141585541.1">
    <property type="nucleotide sequence ID" value="NZ_JARAVA010000350.1"/>
</dbReference>
<organism evidence="2 3">
    <name type="scientific">Streptomyces ipomoeae</name>
    <dbReference type="NCBI Taxonomy" id="103232"/>
    <lineage>
        <taxon>Bacteria</taxon>
        <taxon>Bacillati</taxon>
        <taxon>Actinomycetota</taxon>
        <taxon>Actinomycetes</taxon>
        <taxon>Kitasatosporales</taxon>
        <taxon>Streptomycetaceae</taxon>
        <taxon>Streptomyces</taxon>
    </lineage>
</organism>
<dbReference type="Proteomes" id="UP000318720">
    <property type="component" value="Unassembled WGS sequence"/>
</dbReference>
<gene>
    <name evidence="2" type="ORF">Sipo8835_38335</name>
</gene>
<name>A0AAE9AWD8_9ACTN</name>
<evidence type="ECO:0000313" key="3">
    <source>
        <dbReference type="Proteomes" id="UP000318720"/>
    </source>
</evidence>
<evidence type="ECO:0000313" key="2">
    <source>
        <dbReference type="EMBL" id="TQE20520.1"/>
    </source>
</evidence>
<reference evidence="2 3" key="1">
    <citation type="submission" date="2019-03" db="EMBL/GenBank/DDBJ databases">
        <title>Comparative genomic analyses of the sweetpotato soil rot pathogen, Streptomyces ipomoeae.</title>
        <authorList>
            <person name="Ruschel Soares N."/>
            <person name="Badger J.H."/>
            <person name="Huguet-Tapia J.C."/>
            <person name="Clark C.A."/>
            <person name="Pettis G.S."/>
        </authorList>
    </citation>
    <scope>NUCLEOTIDE SEQUENCE [LARGE SCALE GENOMIC DNA]</scope>
    <source>
        <strain evidence="2 3">88-35</strain>
    </source>
</reference>
<comment type="caution">
    <text evidence="2">The sequence shown here is derived from an EMBL/GenBank/DDBJ whole genome shotgun (WGS) entry which is preliminary data.</text>
</comment>
<feature type="region of interest" description="Disordered" evidence="1">
    <location>
        <begin position="162"/>
        <end position="188"/>
    </location>
</feature>
<protein>
    <submittedName>
        <fullName evidence="2">Uncharacterized protein</fullName>
    </submittedName>
</protein>
<accession>A0AAE9AWD8</accession>
<evidence type="ECO:0000256" key="1">
    <source>
        <dbReference type="SAM" id="MobiDB-lite"/>
    </source>
</evidence>